<proteinExistence type="predicted"/>
<dbReference type="PANTHER" id="PTHR11958">
    <property type="entry name" value="SODIUM/DICARBOXYLATE SYMPORTER-RELATED"/>
    <property type="match status" value="1"/>
</dbReference>
<protein>
    <submittedName>
        <fullName evidence="9">Proton glutamate symport protein</fullName>
    </submittedName>
</protein>
<keyword evidence="4" id="KW-0769">Symport</keyword>
<dbReference type="GO" id="GO:0016020">
    <property type="term" value="C:membrane"/>
    <property type="evidence" value="ECO:0007669"/>
    <property type="project" value="UniProtKB-SubCell"/>
</dbReference>
<accession>A0A5C5WQA0</accession>
<dbReference type="InterPro" id="IPR036458">
    <property type="entry name" value="Na:dicarbo_symporter_sf"/>
</dbReference>
<feature type="transmembrane region" description="Helical" evidence="8">
    <location>
        <begin position="261"/>
        <end position="284"/>
    </location>
</feature>
<dbReference type="PRINTS" id="PR00173">
    <property type="entry name" value="EDTRNSPORT"/>
</dbReference>
<evidence type="ECO:0000256" key="3">
    <source>
        <dbReference type="ARBA" id="ARBA00022692"/>
    </source>
</evidence>
<dbReference type="InterPro" id="IPR050746">
    <property type="entry name" value="DAACS"/>
</dbReference>
<feature type="transmembrane region" description="Helical" evidence="8">
    <location>
        <begin position="157"/>
        <end position="178"/>
    </location>
</feature>
<dbReference type="OrthoDB" id="9768885at2"/>
<evidence type="ECO:0000313" key="9">
    <source>
        <dbReference type="EMBL" id="TWT52838.1"/>
    </source>
</evidence>
<evidence type="ECO:0000256" key="4">
    <source>
        <dbReference type="ARBA" id="ARBA00022847"/>
    </source>
</evidence>
<gene>
    <name evidence="9" type="primary">gltP</name>
    <name evidence="9" type="ORF">Pla22_04660</name>
</gene>
<dbReference type="InterPro" id="IPR018107">
    <property type="entry name" value="Na-dicarboxylate_symporter_CS"/>
</dbReference>
<feature type="transmembrane region" description="Helical" evidence="8">
    <location>
        <begin position="224"/>
        <end position="241"/>
    </location>
</feature>
<keyword evidence="5 8" id="KW-1133">Transmembrane helix</keyword>
<comment type="subcellular location">
    <subcellularLocation>
        <location evidence="1">Membrane</location>
        <topology evidence="1">Multi-pass membrane protein</topology>
    </subcellularLocation>
</comment>
<keyword evidence="2" id="KW-0813">Transport</keyword>
<feature type="transmembrane region" description="Helical" evidence="8">
    <location>
        <begin position="406"/>
        <end position="426"/>
    </location>
</feature>
<keyword evidence="3 8" id="KW-0812">Transmembrane</keyword>
<reference evidence="9 10" key="1">
    <citation type="submission" date="2019-02" db="EMBL/GenBank/DDBJ databases">
        <title>Deep-cultivation of Planctomycetes and their phenomic and genomic characterization uncovers novel biology.</title>
        <authorList>
            <person name="Wiegand S."/>
            <person name="Jogler M."/>
            <person name="Boedeker C."/>
            <person name="Pinto D."/>
            <person name="Vollmers J."/>
            <person name="Rivas-Marin E."/>
            <person name="Kohn T."/>
            <person name="Peeters S.H."/>
            <person name="Heuer A."/>
            <person name="Rast P."/>
            <person name="Oberbeckmann S."/>
            <person name="Bunk B."/>
            <person name="Jeske O."/>
            <person name="Meyerdierks A."/>
            <person name="Storesund J.E."/>
            <person name="Kallscheuer N."/>
            <person name="Luecker S."/>
            <person name="Lage O.M."/>
            <person name="Pohl T."/>
            <person name="Merkel B.J."/>
            <person name="Hornburger P."/>
            <person name="Mueller R.-W."/>
            <person name="Bruemmer F."/>
            <person name="Labrenz M."/>
            <person name="Spormann A.M."/>
            <person name="Op Den Camp H."/>
            <person name="Overmann J."/>
            <person name="Amann R."/>
            <person name="Jetten M.S.M."/>
            <person name="Mascher T."/>
            <person name="Medema M.H."/>
            <person name="Devos D.P."/>
            <person name="Kaster A.-K."/>
            <person name="Ovreas L."/>
            <person name="Rohde M."/>
            <person name="Galperin M.Y."/>
            <person name="Jogler C."/>
        </authorList>
    </citation>
    <scope>NUCLEOTIDE SEQUENCE [LARGE SCALE GENOMIC DNA]</scope>
    <source>
        <strain evidence="9 10">Pla22</strain>
    </source>
</reference>
<organism evidence="9 10">
    <name type="scientific">Rubripirellula amarantea</name>
    <dbReference type="NCBI Taxonomy" id="2527999"/>
    <lineage>
        <taxon>Bacteria</taxon>
        <taxon>Pseudomonadati</taxon>
        <taxon>Planctomycetota</taxon>
        <taxon>Planctomycetia</taxon>
        <taxon>Pirellulales</taxon>
        <taxon>Pirellulaceae</taxon>
        <taxon>Rubripirellula</taxon>
    </lineage>
</organism>
<evidence type="ECO:0000256" key="1">
    <source>
        <dbReference type="ARBA" id="ARBA00004141"/>
    </source>
</evidence>
<dbReference type="RefSeq" id="WP_146513149.1">
    <property type="nucleotide sequence ID" value="NZ_SJPI01000001.1"/>
</dbReference>
<dbReference type="Pfam" id="PF00375">
    <property type="entry name" value="SDF"/>
    <property type="match status" value="1"/>
</dbReference>
<feature type="transmembrane region" description="Helical" evidence="8">
    <location>
        <begin position="123"/>
        <end position="145"/>
    </location>
</feature>
<sequence>MFRIALHWQILIGMIAGTLLGAWLNIFASDRTVNLSEGLPASVVTAQIVDSSERTEIRYLTKDDRSVSWIIDPIVSGDRSVRSVAALESEDSLAASLYLDHGQSTAKRFGNWFKRIGGLFLRMLQMVAVPLIVTSLLCGILGLGAAEGVGRMFRRTILYYMATSVLAILTGLFVVNLIRPGLGQDIAKNAKLAAPVKAESLGDVLFHQVEALIPSNPIGALVEPNFLSIIAFTIAIGLFTLRASESTRTRILDATSAGFEVIMALTTAIIRLAPIGVFFLIAYVTATQGVGVYRALGLYVIAVMVALAIHALITLPLILWFFAKRNPLDYFKAMAPALLTAFSSASSNGTLPLTMSAVEERAGISNKTGSFVLPLGATVNMDGTALYEVVAVLFIAQLHFGQNLPFTQQVIVVITALLASVGSAGIPHAGLVMMVIILQAVGLPIEMQGIILAVDRVLDMARTSVNVWSDSCGCAVIERFDLADATPPTPAAPVA</sequence>
<keyword evidence="6 8" id="KW-0472">Membrane</keyword>
<feature type="transmembrane region" description="Helical" evidence="8">
    <location>
        <begin position="330"/>
        <end position="351"/>
    </location>
</feature>
<dbReference type="Proteomes" id="UP000316598">
    <property type="component" value="Unassembled WGS sequence"/>
</dbReference>
<dbReference type="InterPro" id="IPR001991">
    <property type="entry name" value="Na-dicarboxylate_symporter"/>
</dbReference>
<evidence type="ECO:0000256" key="2">
    <source>
        <dbReference type="ARBA" id="ARBA00022448"/>
    </source>
</evidence>
<feature type="transmembrane region" description="Helical" evidence="8">
    <location>
        <begin position="371"/>
        <end position="394"/>
    </location>
</feature>
<dbReference type="EMBL" id="SJPI01000001">
    <property type="protein sequence ID" value="TWT52838.1"/>
    <property type="molecule type" value="Genomic_DNA"/>
</dbReference>
<dbReference type="PROSITE" id="PS00714">
    <property type="entry name" value="NA_DICARBOXYL_SYMP_2"/>
    <property type="match status" value="1"/>
</dbReference>
<feature type="transmembrane region" description="Helical" evidence="8">
    <location>
        <begin position="7"/>
        <end position="28"/>
    </location>
</feature>
<dbReference type="AlphaFoldDB" id="A0A5C5WQA0"/>
<evidence type="ECO:0000256" key="6">
    <source>
        <dbReference type="ARBA" id="ARBA00023136"/>
    </source>
</evidence>
<dbReference type="Gene3D" id="1.10.3860.10">
    <property type="entry name" value="Sodium:dicarboxylate symporter"/>
    <property type="match status" value="1"/>
</dbReference>
<dbReference type="SUPFAM" id="SSF118215">
    <property type="entry name" value="Proton glutamate symport protein"/>
    <property type="match status" value="1"/>
</dbReference>
<evidence type="ECO:0000256" key="8">
    <source>
        <dbReference type="SAM" id="Phobius"/>
    </source>
</evidence>
<dbReference type="PANTHER" id="PTHR11958:SF63">
    <property type="entry name" value="AMINO ACID TRANSPORTER"/>
    <property type="match status" value="1"/>
</dbReference>
<feature type="transmembrane region" description="Helical" evidence="8">
    <location>
        <begin position="296"/>
        <end position="323"/>
    </location>
</feature>
<keyword evidence="10" id="KW-1185">Reference proteome</keyword>
<dbReference type="GO" id="GO:0015293">
    <property type="term" value="F:symporter activity"/>
    <property type="evidence" value="ECO:0007669"/>
    <property type="project" value="UniProtKB-KW"/>
</dbReference>
<name>A0A5C5WQA0_9BACT</name>
<comment type="caution">
    <text evidence="9">The sequence shown here is derived from an EMBL/GenBank/DDBJ whole genome shotgun (WGS) entry which is preliminary data.</text>
</comment>
<keyword evidence="7" id="KW-0325">Glycoprotein</keyword>
<dbReference type="GO" id="GO:1902475">
    <property type="term" value="P:L-alpha-amino acid transmembrane transport"/>
    <property type="evidence" value="ECO:0007669"/>
    <property type="project" value="UniProtKB-ARBA"/>
</dbReference>
<evidence type="ECO:0000256" key="7">
    <source>
        <dbReference type="ARBA" id="ARBA00023180"/>
    </source>
</evidence>
<evidence type="ECO:0000256" key="5">
    <source>
        <dbReference type="ARBA" id="ARBA00022989"/>
    </source>
</evidence>
<evidence type="ECO:0000313" key="10">
    <source>
        <dbReference type="Proteomes" id="UP000316598"/>
    </source>
</evidence>